<keyword evidence="2" id="KW-1133">Transmembrane helix</keyword>
<dbReference type="Proteomes" id="UP001147653">
    <property type="component" value="Unassembled WGS sequence"/>
</dbReference>
<comment type="caution">
    <text evidence="3">The sequence shown here is derived from an EMBL/GenBank/DDBJ whole genome shotgun (WGS) entry which is preliminary data.</text>
</comment>
<protein>
    <submittedName>
        <fullName evidence="3">Uncharacterized protein</fullName>
    </submittedName>
</protein>
<sequence length="151" mass="16004">MANKKVKKAGQAAQSARSNPYVQRLIDDEDLRQSLVTSFESARDAYGRLSNGKSPAKQLFEDKKLQKHIRETAGGVRDASVALYEAPKKQKSGGGFGRVLLLGVVGGAVALALSEGLRKKVLDALFGAEEEFEYTSTTSSPSSTPTAGTAA</sequence>
<dbReference type="EMBL" id="JAPDDP010000040">
    <property type="protein sequence ID" value="MDA0182745.1"/>
    <property type="molecule type" value="Genomic_DNA"/>
</dbReference>
<evidence type="ECO:0000256" key="1">
    <source>
        <dbReference type="SAM" id="MobiDB-lite"/>
    </source>
</evidence>
<feature type="compositionally biased region" description="Low complexity" evidence="1">
    <location>
        <begin position="135"/>
        <end position="151"/>
    </location>
</feature>
<evidence type="ECO:0000313" key="4">
    <source>
        <dbReference type="Proteomes" id="UP001147653"/>
    </source>
</evidence>
<organism evidence="3 4">
    <name type="scientific">Solirubrobacter phytolaccae</name>
    <dbReference type="NCBI Taxonomy" id="1404360"/>
    <lineage>
        <taxon>Bacteria</taxon>
        <taxon>Bacillati</taxon>
        <taxon>Actinomycetota</taxon>
        <taxon>Thermoleophilia</taxon>
        <taxon>Solirubrobacterales</taxon>
        <taxon>Solirubrobacteraceae</taxon>
        <taxon>Solirubrobacter</taxon>
    </lineage>
</organism>
<dbReference type="RefSeq" id="WP_270027126.1">
    <property type="nucleotide sequence ID" value="NZ_JAPDDP010000040.1"/>
</dbReference>
<feature type="region of interest" description="Disordered" evidence="1">
    <location>
        <begin position="132"/>
        <end position="151"/>
    </location>
</feature>
<evidence type="ECO:0000313" key="3">
    <source>
        <dbReference type="EMBL" id="MDA0182745.1"/>
    </source>
</evidence>
<keyword evidence="4" id="KW-1185">Reference proteome</keyword>
<dbReference type="AlphaFoldDB" id="A0A9X3ND77"/>
<evidence type="ECO:0000256" key="2">
    <source>
        <dbReference type="SAM" id="Phobius"/>
    </source>
</evidence>
<feature type="transmembrane region" description="Helical" evidence="2">
    <location>
        <begin position="95"/>
        <end position="113"/>
    </location>
</feature>
<name>A0A9X3ND77_9ACTN</name>
<keyword evidence="2" id="KW-0472">Membrane</keyword>
<accession>A0A9X3ND77</accession>
<reference evidence="3" key="1">
    <citation type="submission" date="2022-10" db="EMBL/GenBank/DDBJ databases">
        <title>The WGS of Solirubrobacter phytolaccae KCTC 29190.</title>
        <authorList>
            <person name="Jiang Z."/>
        </authorList>
    </citation>
    <scope>NUCLEOTIDE SEQUENCE</scope>
    <source>
        <strain evidence="3">KCTC 29190</strain>
    </source>
</reference>
<proteinExistence type="predicted"/>
<gene>
    <name evidence="3" type="ORF">OJ997_20705</name>
</gene>
<keyword evidence="2" id="KW-0812">Transmembrane</keyword>